<evidence type="ECO:0000313" key="2">
    <source>
        <dbReference type="EMBL" id="OMJ90696.1"/>
    </source>
</evidence>
<gene>
    <name evidence="2" type="ORF">SteCoe_6869</name>
</gene>
<dbReference type="EMBL" id="MPUH01000097">
    <property type="protein sequence ID" value="OMJ90696.1"/>
    <property type="molecule type" value="Genomic_DNA"/>
</dbReference>
<dbReference type="AlphaFoldDB" id="A0A1R2CNW9"/>
<protein>
    <submittedName>
        <fullName evidence="2">Uncharacterized protein</fullName>
    </submittedName>
</protein>
<name>A0A1R2CNW9_9CILI</name>
<evidence type="ECO:0000256" key="1">
    <source>
        <dbReference type="SAM" id="MobiDB-lite"/>
    </source>
</evidence>
<feature type="compositionally biased region" description="Basic and acidic residues" evidence="1">
    <location>
        <begin position="48"/>
        <end position="63"/>
    </location>
</feature>
<feature type="region of interest" description="Disordered" evidence="1">
    <location>
        <begin position="18"/>
        <end position="70"/>
    </location>
</feature>
<proteinExistence type="predicted"/>
<accession>A0A1R2CNW9</accession>
<sequence>MSLNKSISPLQKRLEIPPVLSLKKTQPKRPNSTPYNSLNQTLKIKSKIPIEKSSTKKPNEHYKNMTNQSKENILMKTQTIDSNKENSQFLTALKTYLITPTTELNIIAIEIHKYSARKVQDLKKLYKPTENYDALVTSFLIIFGEIDESINKELVSLRRKIGEIFTSYLSNSGKLYRLIRSLPEILKKLEISQKALIEAKKSLEIVEKHALSSIYQDLYDLLKLIIDFWDRGLKKTYIEDIPPLGVRKINCQIQEEDKDFFDCSGIFKTYDEKTQSNNNTVTEISFNELIRKPMTCLNKNKNFIDFSSNPSKNKSPLLRAPVRGGNTGKIIGGLKGKRSSSHSALARTTLKRKVKEDSYI</sequence>
<comment type="caution">
    <text evidence="2">The sequence shown here is derived from an EMBL/GenBank/DDBJ whole genome shotgun (WGS) entry which is preliminary data.</text>
</comment>
<evidence type="ECO:0000313" key="3">
    <source>
        <dbReference type="Proteomes" id="UP000187209"/>
    </source>
</evidence>
<organism evidence="2 3">
    <name type="scientific">Stentor coeruleus</name>
    <dbReference type="NCBI Taxonomy" id="5963"/>
    <lineage>
        <taxon>Eukaryota</taxon>
        <taxon>Sar</taxon>
        <taxon>Alveolata</taxon>
        <taxon>Ciliophora</taxon>
        <taxon>Postciliodesmatophora</taxon>
        <taxon>Heterotrichea</taxon>
        <taxon>Heterotrichida</taxon>
        <taxon>Stentoridae</taxon>
        <taxon>Stentor</taxon>
    </lineage>
</organism>
<feature type="compositionally biased region" description="Polar residues" evidence="1">
    <location>
        <begin position="28"/>
        <end position="42"/>
    </location>
</feature>
<reference evidence="2 3" key="1">
    <citation type="submission" date="2016-11" db="EMBL/GenBank/DDBJ databases">
        <title>The macronuclear genome of Stentor coeruleus: a giant cell with tiny introns.</title>
        <authorList>
            <person name="Slabodnick M."/>
            <person name="Ruby J.G."/>
            <person name="Reiff S.B."/>
            <person name="Swart E.C."/>
            <person name="Gosai S."/>
            <person name="Prabakaran S."/>
            <person name="Witkowska E."/>
            <person name="Larue G.E."/>
            <person name="Fisher S."/>
            <person name="Freeman R.M."/>
            <person name="Gunawardena J."/>
            <person name="Chu W."/>
            <person name="Stover N.A."/>
            <person name="Gregory B.D."/>
            <person name="Nowacki M."/>
            <person name="Derisi J."/>
            <person name="Roy S.W."/>
            <person name="Marshall W.F."/>
            <person name="Sood P."/>
        </authorList>
    </citation>
    <scope>NUCLEOTIDE SEQUENCE [LARGE SCALE GENOMIC DNA]</scope>
    <source>
        <strain evidence="2">WM001</strain>
    </source>
</reference>
<dbReference type="Proteomes" id="UP000187209">
    <property type="component" value="Unassembled WGS sequence"/>
</dbReference>
<keyword evidence="3" id="KW-1185">Reference proteome</keyword>